<gene>
    <name evidence="2" type="ORF">J437_LFUL010670</name>
</gene>
<dbReference type="InterPro" id="IPR011639">
    <property type="entry name" value="MethylTrfase_TaqI-like_dom"/>
</dbReference>
<evidence type="ECO:0000313" key="2">
    <source>
        <dbReference type="EMBL" id="KAG8230652.1"/>
    </source>
</evidence>
<dbReference type="GO" id="GO:0008168">
    <property type="term" value="F:methyltransferase activity"/>
    <property type="evidence" value="ECO:0007669"/>
    <property type="project" value="InterPro"/>
</dbReference>
<evidence type="ECO:0000259" key="1">
    <source>
        <dbReference type="Pfam" id="PF07669"/>
    </source>
</evidence>
<dbReference type="GO" id="GO:0032259">
    <property type="term" value="P:methylation"/>
    <property type="evidence" value="ECO:0007669"/>
    <property type="project" value="InterPro"/>
</dbReference>
<reference evidence="2" key="2">
    <citation type="submission" date="2017-10" db="EMBL/GenBank/DDBJ databases">
        <title>Ladona fulva Genome sequencing and assembly.</title>
        <authorList>
            <person name="Murali S."/>
            <person name="Richards S."/>
            <person name="Bandaranaike D."/>
            <person name="Bellair M."/>
            <person name="Blankenburg K."/>
            <person name="Chao H."/>
            <person name="Dinh H."/>
            <person name="Doddapaneni H."/>
            <person name="Dugan-Rocha S."/>
            <person name="Elkadiri S."/>
            <person name="Gnanaolivu R."/>
            <person name="Hernandez B."/>
            <person name="Skinner E."/>
            <person name="Javaid M."/>
            <person name="Lee S."/>
            <person name="Li M."/>
            <person name="Ming W."/>
            <person name="Munidasa M."/>
            <person name="Muniz J."/>
            <person name="Nguyen L."/>
            <person name="Hughes D."/>
            <person name="Osuji N."/>
            <person name="Pu L.-L."/>
            <person name="Puazo M."/>
            <person name="Qu C."/>
            <person name="Quiroz J."/>
            <person name="Raj R."/>
            <person name="Weissenberger G."/>
            <person name="Xin Y."/>
            <person name="Zou X."/>
            <person name="Han Y."/>
            <person name="Worley K."/>
            <person name="Muzny D."/>
            <person name="Gibbs R."/>
        </authorList>
    </citation>
    <scope>NUCLEOTIDE SEQUENCE</scope>
    <source>
        <strain evidence="2">Sampled in the wild</strain>
    </source>
</reference>
<dbReference type="InterPro" id="IPR002052">
    <property type="entry name" value="DNA_methylase_N6_adenine_CS"/>
</dbReference>
<dbReference type="OrthoDB" id="269872at2759"/>
<dbReference type="PANTHER" id="PTHR18895:SF74">
    <property type="entry name" value="MTRF1L RELEASE FACTOR GLUTAMINE METHYLTRANSFERASE"/>
    <property type="match status" value="1"/>
</dbReference>
<protein>
    <recommendedName>
        <fullName evidence="1">Type II methyltransferase M.TaqI-like domain-containing protein</fullName>
    </recommendedName>
</protein>
<dbReference type="GO" id="GO:0006304">
    <property type="term" value="P:DNA modification"/>
    <property type="evidence" value="ECO:0007669"/>
    <property type="project" value="InterPro"/>
</dbReference>
<keyword evidence="3" id="KW-1185">Reference proteome</keyword>
<dbReference type="SUPFAM" id="SSF53335">
    <property type="entry name" value="S-adenosyl-L-methionine-dependent methyltransferases"/>
    <property type="match status" value="1"/>
</dbReference>
<dbReference type="InterPro" id="IPR050320">
    <property type="entry name" value="N5-glutamine_MTase"/>
</dbReference>
<dbReference type="AlphaFoldDB" id="A0A8K0KA98"/>
<organism evidence="2 3">
    <name type="scientific">Ladona fulva</name>
    <name type="common">Scarce chaser dragonfly</name>
    <name type="synonym">Libellula fulva</name>
    <dbReference type="NCBI Taxonomy" id="123851"/>
    <lineage>
        <taxon>Eukaryota</taxon>
        <taxon>Metazoa</taxon>
        <taxon>Ecdysozoa</taxon>
        <taxon>Arthropoda</taxon>
        <taxon>Hexapoda</taxon>
        <taxon>Insecta</taxon>
        <taxon>Pterygota</taxon>
        <taxon>Palaeoptera</taxon>
        <taxon>Odonata</taxon>
        <taxon>Epiprocta</taxon>
        <taxon>Anisoptera</taxon>
        <taxon>Libelluloidea</taxon>
        <taxon>Libellulidae</taxon>
        <taxon>Ladona</taxon>
    </lineage>
</organism>
<dbReference type="PANTHER" id="PTHR18895">
    <property type="entry name" value="HEMK METHYLTRANSFERASE"/>
    <property type="match status" value="1"/>
</dbReference>
<dbReference type="InterPro" id="IPR029063">
    <property type="entry name" value="SAM-dependent_MTases_sf"/>
</dbReference>
<dbReference type="GO" id="GO:0005739">
    <property type="term" value="C:mitochondrion"/>
    <property type="evidence" value="ECO:0007669"/>
    <property type="project" value="TreeGrafter"/>
</dbReference>
<evidence type="ECO:0000313" key="3">
    <source>
        <dbReference type="Proteomes" id="UP000792457"/>
    </source>
</evidence>
<accession>A0A8K0KA98</accession>
<reference evidence="2" key="1">
    <citation type="submission" date="2013-04" db="EMBL/GenBank/DDBJ databases">
        <authorList>
            <person name="Qu J."/>
            <person name="Murali S.C."/>
            <person name="Bandaranaike D."/>
            <person name="Bellair M."/>
            <person name="Blankenburg K."/>
            <person name="Chao H."/>
            <person name="Dinh H."/>
            <person name="Doddapaneni H."/>
            <person name="Downs B."/>
            <person name="Dugan-Rocha S."/>
            <person name="Elkadiri S."/>
            <person name="Gnanaolivu R.D."/>
            <person name="Hernandez B."/>
            <person name="Javaid M."/>
            <person name="Jayaseelan J.C."/>
            <person name="Lee S."/>
            <person name="Li M."/>
            <person name="Ming W."/>
            <person name="Munidasa M."/>
            <person name="Muniz J."/>
            <person name="Nguyen L."/>
            <person name="Ongeri F."/>
            <person name="Osuji N."/>
            <person name="Pu L.-L."/>
            <person name="Puazo M."/>
            <person name="Qu C."/>
            <person name="Quiroz J."/>
            <person name="Raj R."/>
            <person name="Weissenberger G."/>
            <person name="Xin Y."/>
            <person name="Zou X."/>
            <person name="Han Y."/>
            <person name="Richards S."/>
            <person name="Worley K."/>
            <person name="Muzny D."/>
            <person name="Gibbs R."/>
        </authorList>
    </citation>
    <scope>NUCLEOTIDE SEQUENCE</scope>
    <source>
        <strain evidence="2">Sampled in the wild</strain>
    </source>
</reference>
<proteinExistence type="predicted"/>
<feature type="domain" description="Type II methyltransferase M.TaqI-like" evidence="1">
    <location>
        <begin position="58"/>
        <end position="129"/>
    </location>
</feature>
<dbReference type="PROSITE" id="PS00092">
    <property type="entry name" value="N6_MTASE"/>
    <property type="match status" value="1"/>
</dbReference>
<dbReference type="Pfam" id="PF07669">
    <property type="entry name" value="Eco57I"/>
    <property type="match status" value="1"/>
</dbReference>
<dbReference type="Gene3D" id="3.40.50.150">
    <property type="entry name" value="Vaccinia Virus protein VP39"/>
    <property type="match status" value="1"/>
</dbReference>
<dbReference type="EMBL" id="KZ308500">
    <property type="protein sequence ID" value="KAG8230652.1"/>
    <property type="molecule type" value="Genomic_DNA"/>
</dbReference>
<sequence length="221" mass="25082">MLQMCRRLMQGKPPQATLRWTQVLGDSLLPSPLSVVAFFLALHLRHILSLKRVVCTAVDQSELACRIAKKNASAYNLNNRVKIIWAKLNKEGKIIKGVKENEDTEDVLKEYDIIVSNPPYVRHKDIFHLQPEILLYEDLRALNGGEDGLDIVKPLLKFASKALKSKEISKIGGALFIEVDPNQPGLLEKWLTTQGKSFPLTLQKVHQDLFGKDRFIEFVKN</sequence>
<dbReference type="Proteomes" id="UP000792457">
    <property type="component" value="Unassembled WGS sequence"/>
</dbReference>
<dbReference type="GO" id="GO:0003676">
    <property type="term" value="F:nucleic acid binding"/>
    <property type="evidence" value="ECO:0007669"/>
    <property type="project" value="InterPro"/>
</dbReference>
<comment type="caution">
    <text evidence="2">The sequence shown here is derived from an EMBL/GenBank/DDBJ whole genome shotgun (WGS) entry which is preliminary data.</text>
</comment>
<name>A0A8K0KA98_LADFU</name>